<organism evidence="1 2">
    <name type="scientific">Lecanicillium saksenae</name>
    <dbReference type="NCBI Taxonomy" id="468837"/>
    <lineage>
        <taxon>Eukaryota</taxon>
        <taxon>Fungi</taxon>
        <taxon>Dikarya</taxon>
        <taxon>Ascomycota</taxon>
        <taxon>Pezizomycotina</taxon>
        <taxon>Sordariomycetes</taxon>
        <taxon>Hypocreomycetidae</taxon>
        <taxon>Hypocreales</taxon>
        <taxon>Cordycipitaceae</taxon>
        <taxon>Lecanicillium</taxon>
    </lineage>
</organism>
<reference evidence="1" key="1">
    <citation type="submission" date="2022-07" db="EMBL/GenBank/DDBJ databases">
        <title>Genome Sequence of Lecanicillium saksenae.</title>
        <authorList>
            <person name="Buettner E."/>
        </authorList>
    </citation>
    <scope>NUCLEOTIDE SEQUENCE</scope>
    <source>
        <strain evidence="1">VT-O1</strain>
    </source>
</reference>
<sequence>MASPRHSGFSDHEYKYLIISQSRFSNIQHITRHTDDLYPTLATLKHIFTKPSAPSAAMQTAAAFILLGACQIFSLASARNLGAMIAPRQFPAFPPGGSSPRLPSDGNLPDSPCGIGSDKCGSAGTTGCGLLVKLLPCPTTCCDGLTCEGGFFSPGTCTEPKSQ</sequence>
<proteinExistence type="predicted"/>
<name>A0ACC1QUE3_9HYPO</name>
<evidence type="ECO:0000313" key="2">
    <source>
        <dbReference type="Proteomes" id="UP001148737"/>
    </source>
</evidence>
<keyword evidence="2" id="KW-1185">Reference proteome</keyword>
<protein>
    <submittedName>
        <fullName evidence="1">Uncharacterized protein</fullName>
    </submittedName>
</protein>
<dbReference type="EMBL" id="JANAKD010000491">
    <property type="protein sequence ID" value="KAJ3493400.1"/>
    <property type="molecule type" value="Genomic_DNA"/>
</dbReference>
<evidence type="ECO:0000313" key="1">
    <source>
        <dbReference type="EMBL" id="KAJ3493400.1"/>
    </source>
</evidence>
<gene>
    <name evidence="1" type="ORF">NLG97_g4752</name>
</gene>
<comment type="caution">
    <text evidence="1">The sequence shown here is derived from an EMBL/GenBank/DDBJ whole genome shotgun (WGS) entry which is preliminary data.</text>
</comment>
<dbReference type="Proteomes" id="UP001148737">
    <property type="component" value="Unassembled WGS sequence"/>
</dbReference>
<accession>A0ACC1QUE3</accession>